<proteinExistence type="predicted"/>
<dbReference type="AlphaFoldDB" id="A0A5C6ZJF2"/>
<keyword evidence="3" id="KW-1185">Reference proteome</keyword>
<dbReference type="SUPFAM" id="SSF82771">
    <property type="entry name" value="GIY-YIG endonuclease"/>
    <property type="match status" value="1"/>
</dbReference>
<dbReference type="EMBL" id="VORO01000004">
    <property type="protein sequence ID" value="TXD90314.1"/>
    <property type="molecule type" value="Genomic_DNA"/>
</dbReference>
<reference evidence="2 3" key="1">
    <citation type="submission" date="2019-08" db="EMBL/GenBank/DDBJ databases">
        <title>Genomes of Subsaximicrobium wynnwilliamsii strains.</title>
        <authorList>
            <person name="Bowman J.P."/>
        </authorList>
    </citation>
    <scope>NUCLEOTIDE SEQUENCE [LARGE SCALE GENOMIC DNA]</scope>
    <source>
        <strain evidence="2 3">2-80-2</strain>
    </source>
</reference>
<dbReference type="InterPro" id="IPR035901">
    <property type="entry name" value="GIY-YIG_endonuc_sf"/>
</dbReference>
<dbReference type="OrthoDB" id="1495241at2"/>
<evidence type="ECO:0000313" key="3">
    <source>
        <dbReference type="Proteomes" id="UP000321578"/>
    </source>
</evidence>
<sequence>MLDFVTYILASEKTANLYKGHTSNLIGRFKSHNGLSKKGWTVRYRPWRVVYVRFFATKSEAMGHEHWLKSGAGREWIKDHLKVL</sequence>
<evidence type="ECO:0000259" key="1">
    <source>
        <dbReference type="PROSITE" id="PS50164"/>
    </source>
</evidence>
<dbReference type="InterPro" id="IPR000305">
    <property type="entry name" value="GIY-YIG_endonuc"/>
</dbReference>
<gene>
    <name evidence="2" type="ORF">ESY86_05290</name>
</gene>
<comment type="caution">
    <text evidence="2">The sequence shown here is derived from an EMBL/GenBank/DDBJ whole genome shotgun (WGS) entry which is preliminary data.</text>
</comment>
<name>A0A5C6ZJF2_9FLAO</name>
<accession>A0A5C6ZJF2</accession>
<protein>
    <submittedName>
        <fullName evidence="2">GIY-YIG nuclease family protein</fullName>
    </submittedName>
</protein>
<dbReference type="Proteomes" id="UP000321578">
    <property type="component" value="Unassembled WGS sequence"/>
</dbReference>
<organism evidence="2 3">
    <name type="scientific">Subsaximicrobium wynnwilliamsii</name>
    <dbReference type="NCBI Taxonomy" id="291179"/>
    <lineage>
        <taxon>Bacteria</taxon>
        <taxon>Pseudomonadati</taxon>
        <taxon>Bacteroidota</taxon>
        <taxon>Flavobacteriia</taxon>
        <taxon>Flavobacteriales</taxon>
        <taxon>Flavobacteriaceae</taxon>
        <taxon>Subsaximicrobium</taxon>
    </lineage>
</organism>
<dbReference type="Gene3D" id="3.40.1440.10">
    <property type="entry name" value="GIY-YIG endonuclease"/>
    <property type="match status" value="1"/>
</dbReference>
<feature type="domain" description="GIY-YIG" evidence="1">
    <location>
        <begin position="2"/>
        <end position="78"/>
    </location>
</feature>
<dbReference type="Pfam" id="PF01541">
    <property type="entry name" value="GIY-YIG"/>
    <property type="match status" value="1"/>
</dbReference>
<dbReference type="PROSITE" id="PS50164">
    <property type="entry name" value="GIY_YIG"/>
    <property type="match status" value="1"/>
</dbReference>
<evidence type="ECO:0000313" key="2">
    <source>
        <dbReference type="EMBL" id="TXD90314.1"/>
    </source>
</evidence>